<evidence type="ECO:0000256" key="10">
    <source>
        <dbReference type="SAM" id="Phobius"/>
    </source>
</evidence>
<dbReference type="FunFam" id="3.40.50.300:FF:000054">
    <property type="entry name" value="ABC multidrug transporter atrF"/>
    <property type="match status" value="1"/>
</dbReference>
<evidence type="ECO:0000256" key="9">
    <source>
        <dbReference type="SAM" id="MobiDB-lite"/>
    </source>
</evidence>
<dbReference type="Pfam" id="PF14510">
    <property type="entry name" value="ABC_trans_N"/>
    <property type="match status" value="1"/>
</dbReference>
<dbReference type="InterPro" id="IPR003439">
    <property type="entry name" value="ABC_transporter-like_ATP-bd"/>
</dbReference>
<evidence type="ECO:0000259" key="11">
    <source>
        <dbReference type="PROSITE" id="PS50893"/>
    </source>
</evidence>
<keyword evidence="8 10" id="KW-0472">Membrane</keyword>
<dbReference type="GO" id="GO:0016020">
    <property type="term" value="C:membrane"/>
    <property type="evidence" value="ECO:0007669"/>
    <property type="project" value="UniProtKB-SubCell"/>
</dbReference>
<feature type="transmembrane region" description="Helical" evidence="10">
    <location>
        <begin position="580"/>
        <end position="603"/>
    </location>
</feature>
<dbReference type="Pfam" id="PF06422">
    <property type="entry name" value="PDR_CDR"/>
    <property type="match status" value="1"/>
</dbReference>
<dbReference type="SUPFAM" id="SSF52540">
    <property type="entry name" value="P-loop containing nucleoside triphosphate hydrolases"/>
    <property type="match status" value="2"/>
</dbReference>
<evidence type="ECO:0000256" key="8">
    <source>
        <dbReference type="ARBA" id="ARBA00023136"/>
    </source>
</evidence>
<feature type="transmembrane region" description="Helical" evidence="10">
    <location>
        <begin position="506"/>
        <end position="526"/>
    </location>
</feature>
<dbReference type="Proteomes" id="UP000285146">
    <property type="component" value="Unassembled WGS sequence"/>
</dbReference>
<accession>A0A423W545</accession>
<name>A0A423W545_9PEZI</name>
<keyword evidence="13" id="KW-1185">Reference proteome</keyword>
<dbReference type="CDD" id="cd03233">
    <property type="entry name" value="ABCG_PDR_domain1"/>
    <property type="match status" value="1"/>
</dbReference>
<feature type="transmembrane region" description="Helical" evidence="10">
    <location>
        <begin position="1303"/>
        <end position="1324"/>
    </location>
</feature>
<dbReference type="SMART" id="SM00382">
    <property type="entry name" value="AAA"/>
    <property type="match status" value="2"/>
</dbReference>
<organism evidence="12 13">
    <name type="scientific">Cytospora leucostoma</name>
    <dbReference type="NCBI Taxonomy" id="1230097"/>
    <lineage>
        <taxon>Eukaryota</taxon>
        <taxon>Fungi</taxon>
        <taxon>Dikarya</taxon>
        <taxon>Ascomycota</taxon>
        <taxon>Pezizomycotina</taxon>
        <taxon>Sordariomycetes</taxon>
        <taxon>Sordariomycetidae</taxon>
        <taxon>Diaporthales</taxon>
        <taxon>Cytosporaceae</taxon>
        <taxon>Cytospora</taxon>
    </lineage>
</organism>
<dbReference type="InterPro" id="IPR034001">
    <property type="entry name" value="ABCG_PDR_1"/>
</dbReference>
<protein>
    <recommendedName>
        <fullName evidence="11">ABC transporter domain-containing protein</fullName>
    </recommendedName>
</protein>
<dbReference type="GO" id="GO:0016887">
    <property type="term" value="F:ATP hydrolysis activity"/>
    <property type="evidence" value="ECO:0007669"/>
    <property type="project" value="InterPro"/>
</dbReference>
<feature type="transmembrane region" description="Helical" evidence="10">
    <location>
        <begin position="538"/>
        <end position="560"/>
    </location>
</feature>
<proteinExistence type="inferred from homology"/>
<dbReference type="FunCoup" id="A0A423W545">
    <property type="interactions" value="334"/>
</dbReference>
<comment type="subcellular location">
    <subcellularLocation>
        <location evidence="1">Membrane</location>
        <topology evidence="1">Multi-pass membrane protein</topology>
    </subcellularLocation>
</comment>
<feature type="domain" description="ABC transporter" evidence="11">
    <location>
        <begin position="136"/>
        <end position="395"/>
    </location>
</feature>
<dbReference type="Pfam" id="PF19055">
    <property type="entry name" value="ABC2_membrane_7"/>
    <property type="match status" value="1"/>
</dbReference>
<comment type="caution">
    <text evidence="12">The sequence shown here is derived from an EMBL/GenBank/DDBJ whole genome shotgun (WGS) entry which is preliminary data.</text>
</comment>
<dbReference type="PROSITE" id="PS00211">
    <property type="entry name" value="ABC_TRANSPORTER_1"/>
    <property type="match status" value="1"/>
</dbReference>
<dbReference type="InterPro" id="IPR034003">
    <property type="entry name" value="ABCG_PDR_2"/>
</dbReference>
<sequence>MATAQALGQLGVNGAHDAQTRLGEKAGCSREGDNTRPQSMDLRHSTVQELARQLSRSSVDVIDIDGKPIFGSENPDSPLNPSGNKFNARAWAQNVAKVARDSGRGFRRTGLCFQNLNVFGYGTPADFQKDVANIWLALPGIIARRILPGATISGHTRLDVLQRFDGILRPGEMCVVLGPPGSGCSTLLKTISGDRNGIYLGENSYFNYQGITDKEMHTAHRGDAIYTAEVDVHFPNLTVGETLSFAAMARCQKELPEGISRDQYCEHLRDVVMAMYGISHTIHTKVGDEFIRGVSGGERKRVTIAEATLSNAPLQCWDNSTRGLDAANAVEFCKTLRLQSELFHQTSAVSMYQAPQSAYDLFDKATVLYEGHQIYFGPASQAKAYFERLGFGCPPRQTTPDFLTSMTFPAERIPRPGCHPPRSAEEFAAAWRSSAEYKALQSEIEEYKVQHPIGGPDALAYRQLKRAHQAKGQRLNSPYTLTYMQQVHICIWRGWRRFWADPGPTIWVMVGNVIMALIMSSLFFNLQQTTASFYGRAVVLFMAILFNAFASILEVMTLYAQRPIVEKQSRYAFYHPSAESYASVLVDLPMKITSCISFNLVFYFMTNLNRHPGNFFFYLLVVFLIVMAMSGIFRFIGALSRTEGQAMVPASILMLALLVFTGFVVPVNYMLPWCRWINYLNPVAYGYEAIMVNEYHARNFTCSSYIPSYGTPGTAHVACDAVGSVPGQMYVNGDAYINSAYSYRHSHKWRNVGIIIAMTLFNHLVYFIASEYVSAKKSKGEVLVFRRGHIPKHTDKDAKDVEARLVPGPVSRILDGPSGYEPSREKDGFRGSTGVFHWSNVCYDIKIKKESRRILDNVDGWVKPGTLTALMGVSGAGKTTLLDCLADRRIGVGVLTGEMLVDGKIRDESFQRKTGYAQQQDLHLETSTVREALNFSALLRQPHHIPQVEKLAYVDEVIRLLDMDDYADAIVGILGQGLNVEQRKRLTIGVELAAKPPLLLFVDEPTSGLDSQTSWAVLDLLEKLSKAGQSILCTIHQPSAMLFQRFDRLLLLENGGRTVYFGNIGENSDTLIEYFERNGAQSCPASANPAEWMLDAIGASPGSVSVVNWHETWRSSPEYLQVQDELARLRYRGSNTVQGTSIRETSEIQEDPASYDEFAVPLSTQFLVVTKRVFQQGWRTPSYIYSKITLCIATSLFIGLVFLDSPLSIQGIQNQMFAIFELMSIVGQLVDQQFPHFITQRSLYEVRERPAKTYSWKVFMISQILSEIPYYAVASLLMWAFFYFPVGLYKNADAADQSVERGILMWLLFLVFLLWVSTFAHFCISFVSSADDGGNVANFMFVLAFFFCGVLASPDQMPRFWIFLYRASPLSYFVSAVLSTGLANTNVTCAENEFTMLDPPSGQSCGDYMRDYITSAGGYLLDSNATSDCQYCKIKETNIYLSVLHADYSTRWRDFGIMWVYVLFNVAAAILLYWVARVSKGKRKL</sequence>
<dbReference type="OrthoDB" id="245989at2759"/>
<keyword evidence="5" id="KW-0547">Nucleotide-binding</keyword>
<dbReference type="PROSITE" id="PS50893">
    <property type="entry name" value="ABC_TRANSPORTER_2"/>
    <property type="match status" value="2"/>
</dbReference>
<comment type="similarity">
    <text evidence="2">Belongs to the ABC transporter superfamily. ABCG family. PDR (TC 3.A.1.205) subfamily.</text>
</comment>
<dbReference type="EMBL" id="LKEB01000061">
    <property type="protein sequence ID" value="ROV98450.1"/>
    <property type="molecule type" value="Genomic_DNA"/>
</dbReference>
<evidence type="ECO:0000256" key="3">
    <source>
        <dbReference type="ARBA" id="ARBA00022448"/>
    </source>
</evidence>
<dbReference type="InterPro" id="IPR010929">
    <property type="entry name" value="PDR_CDR_ABC"/>
</dbReference>
<keyword evidence="6" id="KW-0067">ATP-binding</keyword>
<evidence type="ECO:0000256" key="1">
    <source>
        <dbReference type="ARBA" id="ARBA00004141"/>
    </source>
</evidence>
<evidence type="ECO:0000256" key="6">
    <source>
        <dbReference type="ARBA" id="ARBA00022840"/>
    </source>
</evidence>
<dbReference type="InterPro" id="IPR003593">
    <property type="entry name" value="AAA+_ATPase"/>
</dbReference>
<keyword evidence="3" id="KW-0813">Transport</keyword>
<evidence type="ECO:0000313" key="12">
    <source>
        <dbReference type="EMBL" id="ROV98450.1"/>
    </source>
</evidence>
<dbReference type="InterPro" id="IPR043926">
    <property type="entry name" value="ABCG_dom"/>
</dbReference>
<dbReference type="InParanoid" id="A0A423W545"/>
<dbReference type="Pfam" id="PF00005">
    <property type="entry name" value="ABC_tran"/>
    <property type="match status" value="2"/>
</dbReference>
<keyword evidence="4 10" id="KW-0812">Transmembrane</keyword>
<dbReference type="PANTHER" id="PTHR19241">
    <property type="entry name" value="ATP-BINDING CASSETTE TRANSPORTER"/>
    <property type="match status" value="1"/>
</dbReference>
<evidence type="ECO:0000313" key="13">
    <source>
        <dbReference type="Proteomes" id="UP000285146"/>
    </source>
</evidence>
<dbReference type="InterPro" id="IPR017871">
    <property type="entry name" value="ABC_transporter-like_CS"/>
</dbReference>
<feature type="compositionally biased region" description="Basic and acidic residues" evidence="9">
    <location>
        <begin position="18"/>
        <end position="34"/>
    </location>
</feature>
<evidence type="ECO:0000256" key="2">
    <source>
        <dbReference type="ARBA" id="ARBA00006012"/>
    </source>
</evidence>
<feature type="transmembrane region" description="Helical" evidence="10">
    <location>
        <begin position="1457"/>
        <end position="1476"/>
    </location>
</feature>
<dbReference type="Gene3D" id="3.40.50.300">
    <property type="entry name" value="P-loop containing nucleotide triphosphate hydrolases"/>
    <property type="match status" value="2"/>
</dbReference>
<feature type="transmembrane region" description="Helical" evidence="10">
    <location>
        <begin position="615"/>
        <end position="636"/>
    </location>
</feature>
<feature type="transmembrane region" description="Helical" evidence="10">
    <location>
        <begin position="752"/>
        <end position="769"/>
    </location>
</feature>
<feature type="domain" description="ABC transporter" evidence="11">
    <location>
        <begin position="836"/>
        <end position="1080"/>
    </location>
</feature>
<evidence type="ECO:0000256" key="7">
    <source>
        <dbReference type="ARBA" id="ARBA00022989"/>
    </source>
</evidence>
<dbReference type="InterPro" id="IPR013525">
    <property type="entry name" value="ABC2_TM"/>
</dbReference>
<reference evidence="12 13" key="1">
    <citation type="submission" date="2015-09" db="EMBL/GenBank/DDBJ databases">
        <title>Host preference determinants of Valsa canker pathogens revealed by comparative genomics.</title>
        <authorList>
            <person name="Yin Z."/>
            <person name="Huang L."/>
        </authorList>
    </citation>
    <scope>NUCLEOTIDE SEQUENCE [LARGE SCALE GENOMIC DNA]</scope>
    <source>
        <strain evidence="12 13">SXYLt</strain>
    </source>
</reference>
<dbReference type="STRING" id="1230097.A0A423W545"/>
<keyword evidence="7 10" id="KW-1133">Transmembrane helix</keyword>
<feature type="region of interest" description="Disordered" evidence="9">
    <location>
        <begin position="15"/>
        <end position="42"/>
    </location>
</feature>
<feature type="transmembrane region" description="Helical" evidence="10">
    <location>
        <begin position="1258"/>
        <end position="1283"/>
    </location>
</feature>
<evidence type="ECO:0000256" key="4">
    <source>
        <dbReference type="ARBA" id="ARBA00022692"/>
    </source>
</evidence>
<dbReference type="InterPro" id="IPR027417">
    <property type="entry name" value="P-loop_NTPase"/>
</dbReference>
<dbReference type="CDD" id="cd03232">
    <property type="entry name" value="ABCG_PDR_domain2"/>
    <property type="match status" value="1"/>
</dbReference>
<feature type="transmembrane region" description="Helical" evidence="10">
    <location>
        <begin position="1336"/>
        <end position="1354"/>
    </location>
</feature>
<feature type="transmembrane region" description="Helical" evidence="10">
    <location>
        <begin position="648"/>
        <end position="671"/>
    </location>
</feature>
<gene>
    <name evidence="12" type="ORF">VPNG_08520</name>
</gene>
<dbReference type="GO" id="GO:0140359">
    <property type="term" value="F:ABC-type transporter activity"/>
    <property type="evidence" value="ECO:0007669"/>
    <property type="project" value="InterPro"/>
</dbReference>
<dbReference type="InterPro" id="IPR029481">
    <property type="entry name" value="ABC_trans_N"/>
</dbReference>
<dbReference type="Pfam" id="PF01061">
    <property type="entry name" value="ABC2_membrane"/>
    <property type="match status" value="2"/>
</dbReference>
<dbReference type="GO" id="GO:0005524">
    <property type="term" value="F:ATP binding"/>
    <property type="evidence" value="ECO:0007669"/>
    <property type="project" value="UniProtKB-KW"/>
</dbReference>
<evidence type="ECO:0000256" key="5">
    <source>
        <dbReference type="ARBA" id="ARBA00022741"/>
    </source>
</evidence>